<keyword evidence="9" id="KW-1208">Phospholipid metabolism</keyword>
<accession>A0ABS2WUH3</accession>
<evidence type="ECO:0000256" key="3">
    <source>
        <dbReference type="ARBA" id="ARBA00022793"/>
    </source>
</evidence>
<dbReference type="InterPro" id="IPR003817">
    <property type="entry name" value="PS_Dcarbxylase"/>
</dbReference>
<evidence type="ECO:0000313" key="12">
    <source>
        <dbReference type="EMBL" id="MBN2965160.1"/>
    </source>
</evidence>
<keyword evidence="7" id="KW-0594">Phospholipid biosynthesis</keyword>
<evidence type="ECO:0000256" key="6">
    <source>
        <dbReference type="ARBA" id="ARBA00023145"/>
    </source>
</evidence>
<keyword evidence="4" id="KW-0443">Lipid metabolism</keyword>
<evidence type="ECO:0000256" key="5">
    <source>
        <dbReference type="ARBA" id="ARBA00023136"/>
    </source>
</evidence>
<reference evidence="12 13" key="3">
    <citation type="submission" date="2021-02" db="EMBL/GenBank/DDBJ databases">
        <authorList>
            <person name="Merkel A.Y."/>
        </authorList>
    </citation>
    <scope>NUCLEOTIDE SEQUENCE [LARGE SCALE GENOMIC DNA]</scope>
    <source>
        <strain evidence="12 13">T05b</strain>
    </source>
</reference>
<dbReference type="Pfam" id="PF02666">
    <property type="entry name" value="PS_Dcarbxylase"/>
    <property type="match status" value="1"/>
</dbReference>
<evidence type="ECO:0000256" key="1">
    <source>
        <dbReference type="ARBA" id="ARBA00022475"/>
    </source>
</evidence>
<reference evidence="13" key="1">
    <citation type="submission" date="2021-02" db="EMBL/GenBank/DDBJ databases">
        <title>Sulfurospirillum tamanensis sp. nov.</title>
        <authorList>
            <person name="Merkel A.Y."/>
        </authorList>
    </citation>
    <scope>NUCLEOTIDE SEQUENCE [LARGE SCALE GENOMIC DNA]</scope>
    <source>
        <strain evidence="13">T05b</strain>
    </source>
</reference>
<dbReference type="PANTHER" id="PTHR35809:SF1">
    <property type="entry name" value="ARCHAETIDYLSERINE DECARBOXYLASE PROENZYME-RELATED"/>
    <property type="match status" value="1"/>
</dbReference>
<comment type="caution">
    <text evidence="12">The sequence shown here is derived from an EMBL/GenBank/DDBJ whole genome shotgun (WGS) entry which is preliminary data.</text>
</comment>
<dbReference type="RefSeq" id="WP_205459706.1">
    <property type="nucleotide sequence ID" value="NZ_JAFHKK010000026.1"/>
</dbReference>
<dbReference type="EMBL" id="JAFHKK010000026">
    <property type="protein sequence ID" value="MBN2965160.1"/>
    <property type="molecule type" value="Genomic_DNA"/>
</dbReference>
<keyword evidence="2" id="KW-0444">Lipid biosynthesis</keyword>
<dbReference type="Proteomes" id="UP000703590">
    <property type="component" value="Unassembled WGS sequence"/>
</dbReference>
<keyword evidence="10" id="KW-0670">Pyruvate</keyword>
<evidence type="ECO:0000256" key="4">
    <source>
        <dbReference type="ARBA" id="ARBA00023098"/>
    </source>
</evidence>
<evidence type="ECO:0000256" key="8">
    <source>
        <dbReference type="ARBA" id="ARBA00023239"/>
    </source>
</evidence>
<keyword evidence="3" id="KW-0210">Decarboxylase</keyword>
<feature type="transmembrane region" description="Helical" evidence="11">
    <location>
        <begin position="20"/>
        <end position="50"/>
    </location>
</feature>
<proteinExistence type="predicted"/>
<evidence type="ECO:0000256" key="10">
    <source>
        <dbReference type="ARBA" id="ARBA00023317"/>
    </source>
</evidence>
<keyword evidence="1" id="KW-1003">Cell membrane</keyword>
<evidence type="ECO:0000256" key="7">
    <source>
        <dbReference type="ARBA" id="ARBA00023209"/>
    </source>
</evidence>
<organism evidence="12 13">
    <name type="scientific">Sulfurospirillum tamanense</name>
    <dbReference type="NCBI Taxonomy" id="2813362"/>
    <lineage>
        <taxon>Bacteria</taxon>
        <taxon>Pseudomonadati</taxon>
        <taxon>Campylobacterota</taxon>
        <taxon>Epsilonproteobacteria</taxon>
        <taxon>Campylobacterales</taxon>
        <taxon>Sulfurospirillaceae</taxon>
        <taxon>Sulfurospirillum</taxon>
    </lineage>
</organism>
<evidence type="ECO:0000256" key="9">
    <source>
        <dbReference type="ARBA" id="ARBA00023264"/>
    </source>
</evidence>
<evidence type="ECO:0000256" key="2">
    <source>
        <dbReference type="ARBA" id="ARBA00022516"/>
    </source>
</evidence>
<dbReference type="PANTHER" id="PTHR35809">
    <property type="entry name" value="ARCHAETIDYLSERINE DECARBOXYLASE PROENZYME-RELATED"/>
    <property type="match status" value="1"/>
</dbReference>
<keyword evidence="11" id="KW-1133">Transmembrane helix</keyword>
<name>A0ABS2WUH3_9BACT</name>
<keyword evidence="8" id="KW-0456">Lyase</keyword>
<dbReference type="InterPro" id="IPR033175">
    <property type="entry name" value="PSD-A"/>
</dbReference>
<keyword evidence="13" id="KW-1185">Reference proteome</keyword>
<reference evidence="12 13" key="2">
    <citation type="submission" date="2021-02" db="EMBL/GenBank/DDBJ databases">
        <title>Sulfurospirillum tamanensis sp. nov.</title>
        <authorList>
            <person name="Frolova A."/>
            <person name="Merkel A."/>
            <person name="Slobodkin A."/>
        </authorList>
    </citation>
    <scope>NUCLEOTIDE SEQUENCE [LARGE SCALE GENOMIC DNA]</scope>
    <source>
        <strain evidence="12 13">T05b</strain>
    </source>
</reference>
<gene>
    <name evidence="12" type="ORF">JWV37_10235</name>
</gene>
<evidence type="ECO:0000256" key="11">
    <source>
        <dbReference type="SAM" id="Phobius"/>
    </source>
</evidence>
<evidence type="ECO:0000313" key="13">
    <source>
        <dbReference type="Proteomes" id="UP000703590"/>
    </source>
</evidence>
<keyword evidence="5 11" id="KW-0472">Membrane</keyword>
<protein>
    <submittedName>
        <fullName evidence="12">Phosphatidylserine decarboxylase</fullName>
    </submittedName>
</protein>
<keyword evidence="11" id="KW-0812">Transmembrane</keyword>
<keyword evidence="6" id="KW-0865">Zymogen</keyword>
<sequence>MQKTHTSTQIVAKEGWVSIGIAFALFLVSVFLGVLPWVFLLLCVALVFLFRNPERIAEEEDALVIIAPTDGTVRTIEKSKTSEGEPCLRVVIENSLLDVGVLRAPFALEAESVRRRHGLFLPVSLPKSALLNEQLTFTCKGHNALVQMRILAGVFARNLTLFLPKKQFKLGERLGYFNEGAVELFLPLHVRIRVTLGQSVKAGQSVLGYFKGAQ</sequence>